<evidence type="ECO:0000256" key="1">
    <source>
        <dbReference type="HAMAP-Rule" id="MF_00652"/>
    </source>
</evidence>
<dbReference type="AlphaFoldDB" id="A0A923HMP3"/>
<dbReference type="GO" id="GO:0033194">
    <property type="term" value="P:response to hydroperoxide"/>
    <property type="evidence" value="ECO:0007669"/>
    <property type="project" value="TreeGrafter"/>
</dbReference>
<comment type="caution">
    <text evidence="2">The sequence shown here is derived from an EMBL/GenBank/DDBJ whole genome shotgun (WGS) entry which is preliminary data.</text>
</comment>
<sequence length="258" mass="29616">MLFLLSPAKSLDFETPLKLKSATEAQFLQQAQQLANTAAKLSSTQLQTLMDISPALAELNRARFQEWQIEHPIEHGARQAVMAFDGDVYDGLDAKNLTKSDLNYLQKHLRILSGLYGLLRPFDAIRPYRLEMGSQLKTRDAKNLYEFWGDRLSQAVNEHVSEINSKVVVNLASEEYFKSIRLSSLNVKVITPIFEDFSNGKFKIVSFFAKRARGSMVRYCALNRLKQVKALKQFDHDGYHFCEEVSTDTRWVFRRMPA</sequence>
<dbReference type="EMBL" id="JACOFZ010000001">
    <property type="protein sequence ID" value="MBC3879890.1"/>
    <property type="molecule type" value="Genomic_DNA"/>
</dbReference>
<reference evidence="2" key="1">
    <citation type="submission" date="2020-08" db="EMBL/GenBank/DDBJ databases">
        <title>Novel species isolated from subtropical streams in China.</title>
        <authorList>
            <person name="Lu H."/>
        </authorList>
    </citation>
    <scope>NUCLEOTIDE SEQUENCE</scope>
    <source>
        <strain evidence="2">LX22W</strain>
    </source>
</reference>
<gene>
    <name evidence="2" type="primary">yaaA</name>
    <name evidence="2" type="ORF">H8K36_00750</name>
</gene>
<dbReference type="RefSeq" id="WP_186915551.1">
    <property type="nucleotide sequence ID" value="NZ_JACOFZ010000001.1"/>
</dbReference>
<keyword evidence="3" id="KW-1185">Reference proteome</keyword>
<dbReference type="Pfam" id="PF03883">
    <property type="entry name" value="H2O2_YaaD"/>
    <property type="match status" value="1"/>
</dbReference>
<dbReference type="HAMAP" id="MF_00652">
    <property type="entry name" value="UPF0246"/>
    <property type="match status" value="1"/>
</dbReference>
<dbReference type="NCBIfam" id="NF002542">
    <property type="entry name" value="PRK02101.1-3"/>
    <property type="match status" value="1"/>
</dbReference>
<protein>
    <recommendedName>
        <fullName evidence="1">UPF0246 protein H8K36_00750</fullName>
    </recommendedName>
</protein>
<organism evidence="2 3">
    <name type="scientific">Undibacterium nitidum</name>
    <dbReference type="NCBI Taxonomy" id="2762298"/>
    <lineage>
        <taxon>Bacteria</taxon>
        <taxon>Pseudomonadati</taxon>
        <taxon>Pseudomonadota</taxon>
        <taxon>Betaproteobacteria</taxon>
        <taxon>Burkholderiales</taxon>
        <taxon>Oxalobacteraceae</taxon>
        <taxon>Undibacterium</taxon>
    </lineage>
</organism>
<evidence type="ECO:0000313" key="2">
    <source>
        <dbReference type="EMBL" id="MBC3879890.1"/>
    </source>
</evidence>
<dbReference type="PANTHER" id="PTHR30283">
    <property type="entry name" value="PEROXIDE STRESS RESPONSE PROTEIN YAAA"/>
    <property type="match status" value="1"/>
</dbReference>
<proteinExistence type="inferred from homology"/>
<comment type="similarity">
    <text evidence="1">Belongs to the UPF0246 family.</text>
</comment>
<name>A0A923HMP3_9BURK</name>
<dbReference type="PANTHER" id="PTHR30283:SF4">
    <property type="entry name" value="PEROXIDE STRESS RESISTANCE PROTEIN YAAA"/>
    <property type="match status" value="1"/>
</dbReference>
<dbReference type="Proteomes" id="UP000627446">
    <property type="component" value="Unassembled WGS sequence"/>
</dbReference>
<accession>A0A923HMP3</accession>
<evidence type="ECO:0000313" key="3">
    <source>
        <dbReference type="Proteomes" id="UP000627446"/>
    </source>
</evidence>
<dbReference type="InterPro" id="IPR005583">
    <property type="entry name" value="YaaA"/>
</dbReference>
<dbReference type="GO" id="GO:0005829">
    <property type="term" value="C:cytosol"/>
    <property type="evidence" value="ECO:0007669"/>
    <property type="project" value="TreeGrafter"/>
</dbReference>